<accession>A0A075HJ91</accession>
<dbReference type="Pfam" id="PF03479">
    <property type="entry name" value="PCC"/>
    <property type="match status" value="1"/>
</dbReference>
<dbReference type="SUPFAM" id="SSF117856">
    <property type="entry name" value="AF0104/ALDC/Ptd012-like"/>
    <property type="match status" value="1"/>
</dbReference>
<evidence type="ECO:0000259" key="1">
    <source>
        <dbReference type="PROSITE" id="PS51742"/>
    </source>
</evidence>
<keyword evidence="2" id="KW-0238">DNA-binding</keyword>
<reference evidence="2" key="1">
    <citation type="journal article" date="2014" name="Genome Biol. Evol.">
        <title>Pangenome evidence for extensive interdomain horizontal transfer affecting lineage core and shell genes in uncultured planktonic thaumarchaeota and euryarchaeota.</title>
        <authorList>
            <person name="Deschamps P."/>
            <person name="Zivanovic Y."/>
            <person name="Moreira D."/>
            <person name="Rodriguez-Valera F."/>
            <person name="Lopez-Garcia P."/>
        </authorList>
    </citation>
    <scope>NUCLEOTIDE SEQUENCE</scope>
</reference>
<protein>
    <submittedName>
        <fullName evidence="2">Putative DNA-binding protein</fullName>
    </submittedName>
</protein>
<evidence type="ECO:0000313" key="2">
    <source>
        <dbReference type="EMBL" id="AIF16004.1"/>
    </source>
</evidence>
<dbReference type="InterPro" id="IPR005175">
    <property type="entry name" value="PPC_dom"/>
</dbReference>
<dbReference type="PANTHER" id="PTHR34988">
    <property type="entry name" value="PROTEIN, PUTATIVE-RELATED"/>
    <property type="match status" value="1"/>
</dbReference>
<organism evidence="2">
    <name type="scientific">uncultured marine group II/III euryarchaeote KM3_72_B09</name>
    <dbReference type="NCBI Taxonomy" id="1456497"/>
    <lineage>
        <taxon>Archaea</taxon>
        <taxon>Methanobacteriati</taxon>
        <taxon>Methanobacteriota</taxon>
        <taxon>environmental samples</taxon>
    </lineage>
</organism>
<feature type="domain" description="PPC" evidence="1">
    <location>
        <begin position="60"/>
        <end position="198"/>
    </location>
</feature>
<dbReference type="Gene3D" id="3.30.1330.80">
    <property type="entry name" value="Hypothetical protein, similar to alpha- acetolactate decarboxylase, domain 2"/>
    <property type="match status" value="1"/>
</dbReference>
<dbReference type="PANTHER" id="PTHR34988:SF1">
    <property type="entry name" value="DNA-BINDING PROTEIN"/>
    <property type="match status" value="1"/>
</dbReference>
<dbReference type="EMBL" id="KF901043">
    <property type="protein sequence ID" value="AIF16004.1"/>
    <property type="molecule type" value="Genomic_DNA"/>
</dbReference>
<dbReference type="CDD" id="cd11378">
    <property type="entry name" value="DUF296"/>
    <property type="match status" value="1"/>
</dbReference>
<dbReference type="AlphaFoldDB" id="A0A075HJ91"/>
<dbReference type="PROSITE" id="PS51742">
    <property type="entry name" value="PPC"/>
    <property type="match status" value="1"/>
</dbReference>
<proteinExistence type="predicted"/>
<dbReference type="GO" id="GO:0003677">
    <property type="term" value="F:DNA binding"/>
    <property type="evidence" value="ECO:0007669"/>
    <property type="project" value="UniProtKB-KW"/>
</dbReference>
<sequence length="198" mass="22078">MRTRNPTPAVPVEKTTRTGRRMEHWGLPLQIEGFFGRAHGKTTLGGIQAPLHNRPLMEHTRSGSDILVRVDPGEEIHTALKELADDLGFDAAAITSGIGRTRENQYGYMDEEGVYQRRSLDLPSELVSLSGNIARTEKGDAFTHIHCCWSDDDNNVHAGHLFQATVHVVAEIHIRVMDHASMTRCPLAEFELLGLEFD</sequence>
<name>A0A075HJ91_9EURY</name>